<dbReference type="AlphaFoldDB" id="A0AA96RE36"/>
<dbReference type="InterPro" id="IPR015854">
    <property type="entry name" value="ABC_transpr_LolD-like"/>
</dbReference>
<dbReference type="CDD" id="cd03255">
    <property type="entry name" value="ABC_MJ0796_LolCDE_FtsE"/>
    <property type="match status" value="1"/>
</dbReference>
<dbReference type="PANTHER" id="PTHR24220:SF666">
    <property type="entry name" value="HEMIN IMPORT ATP-BINDING PROTEIN HRTA-RELATED"/>
    <property type="match status" value="1"/>
</dbReference>
<evidence type="ECO:0000256" key="8">
    <source>
        <dbReference type="ARBA" id="ARBA00024359"/>
    </source>
</evidence>
<evidence type="ECO:0000256" key="5">
    <source>
        <dbReference type="ARBA" id="ARBA00022741"/>
    </source>
</evidence>
<comment type="subcellular location">
    <subcellularLocation>
        <location evidence="1">Cell membrane</location>
        <topology evidence="1">Peripheral membrane protein</topology>
    </subcellularLocation>
</comment>
<evidence type="ECO:0000313" key="13">
    <source>
        <dbReference type="Proteomes" id="UP001305702"/>
    </source>
</evidence>
<comment type="function">
    <text evidence="10">Part of the ABC transporter complex hrt involved in hemin import. Responsible for energy coupling to the transport system.</text>
</comment>
<comment type="similarity">
    <text evidence="8">Belongs to the ABC transporter superfamily. HrtA family.</text>
</comment>
<dbReference type="InterPro" id="IPR003439">
    <property type="entry name" value="ABC_transporter-like_ATP-bd"/>
</dbReference>
<dbReference type="GO" id="GO:0005524">
    <property type="term" value="F:ATP binding"/>
    <property type="evidence" value="ECO:0007669"/>
    <property type="project" value="UniProtKB-KW"/>
</dbReference>
<dbReference type="SMART" id="SM00382">
    <property type="entry name" value="AAA"/>
    <property type="match status" value="1"/>
</dbReference>
<evidence type="ECO:0000256" key="9">
    <source>
        <dbReference type="ARBA" id="ARBA00024432"/>
    </source>
</evidence>
<dbReference type="InterPro" id="IPR027417">
    <property type="entry name" value="P-loop_NTPase"/>
</dbReference>
<keyword evidence="6 12" id="KW-0067">ATP-binding</keyword>
<name>A0AA96RE36_9BACL</name>
<dbReference type="PROSITE" id="PS50893">
    <property type="entry name" value="ABC_TRANSPORTER_2"/>
    <property type="match status" value="1"/>
</dbReference>
<dbReference type="GO" id="GO:0098796">
    <property type="term" value="C:membrane protein complex"/>
    <property type="evidence" value="ECO:0007669"/>
    <property type="project" value="UniProtKB-ARBA"/>
</dbReference>
<accession>A0AA96RE36</accession>
<dbReference type="SUPFAM" id="SSF52540">
    <property type="entry name" value="P-loop containing nucleoside triphosphate hydrolases"/>
    <property type="match status" value="1"/>
</dbReference>
<dbReference type="GO" id="GO:0022857">
    <property type="term" value="F:transmembrane transporter activity"/>
    <property type="evidence" value="ECO:0007669"/>
    <property type="project" value="TreeGrafter"/>
</dbReference>
<proteinExistence type="inferred from homology"/>
<dbReference type="FunFam" id="3.40.50.300:FF:000032">
    <property type="entry name" value="Export ABC transporter ATP-binding protein"/>
    <property type="match status" value="1"/>
</dbReference>
<evidence type="ECO:0000256" key="7">
    <source>
        <dbReference type="ARBA" id="ARBA00023136"/>
    </source>
</evidence>
<reference evidence="12 13" key="1">
    <citation type="submission" date="2022-02" db="EMBL/GenBank/DDBJ databases">
        <title>Paenibacillus sp. MBLB1776 Whole Genome Shotgun Sequencing.</title>
        <authorList>
            <person name="Hwang C.Y."/>
            <person name="Cho E.-S."/>
            <person name="Seo M.-J."/>
        </authorList>
    </citation>
    <scope>NUCLEOTIDE SEQUENCE [LARGE SCALE GENOMIC DNA]</scope>
    <source>
        <strain evidence="12 13">MBLB1776</strain>
    </source>
</reference>
<evidence type="ECO:0000313" key="12">
    <source>
        <dbReference type="EMBL" id="WNQ09763.1"/>
    </source>
</evidence>
<comment type="subunit">
    <text evidence="2">The complex is composed of two ATP-binding proteins (HrtA), two transmembrane proteins (HrtB) and a solute-binding protein.</text>
</comment>
<evidence type="ECO:0000256" key="10">
    <source>
        <dbReference type="ARBA" id="ARBA00024721"/>
    </source>
</evidence>
<keyword evidence="7" id="KW-0472">Membrane</keyword>
<keyword evidence="3" id="KW-0813">Transport</keyword>
<protein>
    <recommendedName>
        <fullName evidence="9">Putative hemin import ATP-binding protein HrtA</fullName>
    </recommendedName>
</protein>
<gene>
    <name evidence="12" type="ORF">MJA45_19335</name>
</gene>
<dbReference type="InterPro" id="IPR003593">
    <property type="entry name" value="AAA+_ATPase"/>
</dbReference>
<dbReference type="GO" id="GO:0005886">
    <property type="term" value="C:plasma membrane"/>
    <property type="evidence" value="ECO:0007669"/>
    <property type="project" value="UniProtKB-SubCell"/>
</dbReference>
<sequence length="230" mass="24932">MSRLKLMNIRRSFEDGGAVRTVLDNLNLEVGRGEMVAVMGPSGSGKSTFLSIAGALLKPTDGQVLLDGESLLDKTEKELADLRLRRIGFVFQSANLIPYLKTEEQLVLVAKLAGMDPGTASKRAGELLGKLDLSHRRSAYPEKLSGGERQRVAIARALMNEPAVLLADEPTASLDAPRGREVVQLMAKLVKERGMSAVIVTHDDRVVPLCDRVLDLHNGALVERNQASLV</sequence>
<dbReference type="EMBL" id="CP130318">
    <property type="protein sequence ID" value="WNQ09763.1"/>
    <property type="molecule type" value="Genomic_DNA"/>
</dbReference>
<dbReference type="Proteomes" id="UP001305702">
    <property type="component" value="Chromosome"/>
</dbReference>
<evidence type="ECO:0000256" key="6">
    <source>
        <dbReference type="ARBA" id="ARBA00022840"/>
    </source>
</evidence>
<dbReference type="GO" id="GO:0016887">
    <property type="term" value="F:ATP hydrolysis activity"/>
    <property type="evidence" value="ECO:0007669"/>
    <property type="project" value="InterPro"/>
</dbReference>
<dbReference type="PANTHER" id="PTHR24220">
    <property type="entry name" value="IMPORT ATP-BINDING PROTEIN"/>
    <property type="match status" value="1"/>
</dbReference>
<keyword evidence="13" id="KW-1185">Reference proteome</keyword>
<dbReference type="Pfam" id="PF00005">
    <property type="entry name" value="ABC_tran"/>
    <property type="match status" value="1"/>
</dbReference>
<evidence type="ECO:0000259" key="11">
    <source>
        <dbReference type="PROSITE" id="PS50893"/>
    </source>
</evidence>
<dbReference type="Gene3D" id="3.40.50.300">
    <property type="entry name" value="P-loop containing nucleotide triphosphate hydrolases"/>
    <property type="match status" value="1"/>
</dbReference>
<dbReference type="InterPro" id="IPR017911">
    <property type="entry name" value="MacB-like_ATP-bd"/>
</dbReference>
<organism evidence="12 13">
    <name type="scientific">Paenibacillus aurantius</name>
    <dbReference type="NCBI Taxonomy" id="2918900"/>
    <lineage>
        <taxon>Bacteria</taxon>
        <taxon>Bacillati</taxon>
        <taxon>Bacillota</taxon>
        <taxon>Bacilli</taxon>
        <taxon>Bacillales</taxon>
        <taxon>Paenibacillaceae</taxon>
        <taxon>Paenibacillus</taxon>
    </lineage>
</organism>
<evidence type="ECO:0000256" key="1">
    <source>
        <dbReference type="ARBA" id="ARBA00004202"/>
    </source>
</evidence>
<evidence type="ECO:0000256" key="3">
    <source>
        <dbReference type="ARBA" id="ARBA00022448"/>
    </source>
</evidence>
<evidence type="ECO:0000256" key="4">
    <source>
        <dbReference type="ARBA" id="ARBA00022475"/>
    </source>
</evidence>
<keyword evidence="4" id="KW-1003">Cell membrane</keyword>
<dbReference type="KEGG" id="paun:MJA45_19335"/>
<dbReference type="PROSITE" id="PS00211">
    <property type="entry name" value="ABC_TRANSPORTER_1"/>
    <property type="match status" value="1"/>
</dbReference>
<feature type="domain" description="ABC transporter" evidence="11">
    <location>
        <begin position="4"/>
        <end position="230"/>
    </location>
</feature>
<evidence type="ECO:0000256" key="2">
    <source>
        <dbReference type="ARBA" id="ARBA00011131"/>
    </source>
</evidence>
<dbReference type="InterPro" id="IPR017871">
    <property type="entry name" value="ABC_transporter-like_CS"/>
</dbReference>
<keyword evidence="5" id="KW-0547">Nucleotide-binding</keyword>
<dbReference type="RefSeq" id="WP_315603537.1">
    <property type="nucleotide sequence ID" value="NZ_CP130318.1"/>
</dbReference>